<dbReference type="SUPFAM" id="SSF52799">
    <property type="entry name" value="(Phosphotyrosine protein) phosphatases II"/>
    <property type="match status" value="1"/>
</dbReference>
<dbReference type="PANTHER" id="PTHR19134">
    <property type="entry name" value="RECEPTOR-TYPE TYROSINE-PROTEIN PHOSPHATASE"/>
    <property type="match status" value="1"/>
</dbReference>
<dbReference type="Gene3D" id="3.90.190.10">
    <property type="entry name" value="Protein tyrosine phosphatase superfamily"/>
    <property type="match status" value="1"/>
</dbReference>
<accession>A0ABM1ADC5</accession>
<dbReference type="InterPro" id="IPR050348">
    <property type="entry name" value="Protein-Tyr_Phosphatase"/>
</dbReference>
<gene>
    <name evidence="3" type="primary">LOC101851618</name>
</gene>
<keyword evidence="2" id="KW-1185">Reference proteome</keyword>
<reference evidence="3" key="1">
    <citation type="submission" date="2025-08" db="UniProtKB">
        <authorList>
            <consortium name="RefSeq"/>
        </authorList>
    </citation>
    <scope>IDENTIFICATION</scope>
</reference>
<dbReference type="InterPro" id="IPR000242">
    <property type="entry name" value="PTP_cat"/>
</dbReference>
<organism evidence="2 3">
    <name type="scientific">Aplysia californica</name>
    <name type="common">California sea hare</name>
    <dbReference type="NCBI Taxonomy" id="6500"/>
    <lineage>
        <taxon>Eukaryota</taxon>
        <taxon>Metazoa</taxon>
        <taxon>Spiralia</taxon>
        <taxon>Lophotrochozoa</taxon>
        <taxon>Mollusca</taxon>
        <taxon>Gastropoda</taxon>
        <taxon>Heterobranchia</taxon>
        <taxon>Euthyneura</taxon>
        <taxon>Tectipleura</taxon>
        <taxon>Aplysiida</taxon>
        <taxon>Aplysioidea</taxon>
        <taxon>Aplysiidae</taxon>
        <taxon>Aplysia</taxon>
    </lineage>
</organism>
<feature type="domain" description="Tyrosine-protein phosphatase" evidence="1">
    <location>
        <begin position="23"/>
        <end position="254"/>
    </location>
</feature>
<sequence>MAEVMCSQRNMSQATRPPVSLPVSENFEELRKEYRTLCKTALFPCSAGQSHKVTKKNRSKDVIPYDQNRVILPASDMKVMGEDNDYINASYIRGYTSNDGYIVTQGPMLSTLDDFWSMVWSQNTSLVVMLSRVGEYRQNHSYKYWPDVGDSVETDDVIVTTIDEEERANFVTRSFLLKYSKTGKKRHVTHFQFTTWRESTFPPVPAFLQFWKKFRSLKKTGTHPPVIHCRYAVVFAVLDIYIQMLGGVFSGHKR</sequence>
<evidence type="ECO:0000313" key="3">
    <source>
        <dbReference type="RefSeq" id="XP_012945524.2"/>
    </source>
</evidence>
<dbReference type="Proteomes" id="UP000694888">
    <property type="component" value="Unplaced"/>
</dbReference>
<protein>
    <submittedName>
        <fullName evidence="3">Tyrosine-protein phosphatase non-receptor type 1</fullName>
    </submittedName>
</protein>
<dbReference type="GeneID" id="101851618"/>
<evidence type="ECO:0000259" key="1">
    <source>
        <dbReference type="PROSITE" id="PS50055"/>
    </source>
</evidence>
<dbReference type="CDD" id="cd00047">
    <property type="entry name" value="PTPc"/>
    <property type="match status" value="1"/>
</dbReference>
<dbReference type="SMART" id="SM00194">
    <property type="entry name" value="PTPc"/>
    <property type="match status" value="1"/>
</dbReference>
<dbReference type="PROSITE" id="PS50055">
    <property type="entry name" value="TYR_PHOSPHATASE_PTP"/>
    <property type="match status" value="1"/>
</dbReference>
<dbReference type="InterPro" id="IPR029021">
    <property type="entry name" value="Prot-tyrosine_phosphatase-like"/>
</dbReference>
<dbReference type="Pfam" id="PF00102">
    <property type="entry name" value="Y_phosphatase"/>
    <property type="match status" value="1"/>
</dbReference>
<dbReference type="RefSeq" id="XP_012945524.2">
    <property type="nucleotide sequence ID" value="XM_013090070.2"/>
</dbReference>
<name>A0ABM1ADC5_APLCA</name>
<proteinExistence type="predicted"/>
<evidence type="ECO:0000313" key="2">
    <source>
        <dbReference type="Proteomes" id="UP000694888"/>
    </source>
</evidence>
<dbReference type="PANTHER" id="PTHR19134:SF449">
    <property type="entry name" value="TYROSINE-PROTEIN PHOSPHATASE 1"/>
    <property type="match status" value="1"/>
</dbReference>
<dbReference type="PRINTS" id="PR00700">
    <property type="entry name" value="PRTYPHPHTASE"/>
</dbReference>